<evidence type="ECO:0000256" key="1">
    <source>
        <dbReference type="ARBA" id="ARBA00004496"/>
    </source>
</evidence>
<evidence type="ECO:0000313" key="6">
    <source>
        <dbReference type="EMBL" id="RWS26063.1"/>
    </source>
</evidence>
<gene>
    <name evidence="6" type="ORF">B4U80_09712</name>
</gene>
<evidence type="ECO:0000313" key="7">
    <source>
        <dbReference type="Proteomes" id="UP000288716"/>
    </source>
</evidence>
<dbReference type="GO" id="GO:0003924">
    <property type="term" value="F:GTPase activity"/>
    <property type="evidence" value="ECO:0007669"/>
    <property type="project" value="InterPro"/>
</dbReference>
<dbReference type="PRINTS" id="PR00449">
    <property type="entry name" value="RASTRNSFRMNG"/>
</dbReference>
<dbReference type="Gene3D" id="3.40.50.300">
    <property type="entry name" value="P-loop containing nucleotide triphosphate hydrolases"/>
    <property type="match status" value="1"/>
</dbReference>
<dbReference type="PROSITE" id="PS51419">
    <property type="entry name" value="RAB"/>
    <property type="match status" value="1"/>
</dbReference>
<comment type="subcellular location">
    <subcellularLocation>
        <location evidence="1">Cytoplasm</location>
    </subcellularLocation>
</comment>
<dbReference type="CDD" id="cd00154">
    <property type="entry name" value="Rab"/>
    <property type="match status" value="1"/>
</dbReference>
<dbReference type="Pfam" id="PF00071">
    <property type="entry name" value="Ras"/>
    <property type="match status" value="1"/>
</dbReference>
<reference evidence="6 7" key="1">
    <citation type="journal article" date="2018" name="Gigascience">
        <title>Genomes of trombidid mites reveal novel predicted allergens and laterally-transferred genes associated with secondary metabolism.</title>
        <authorList>
            <person name="Dong X."/>
            <person name="Chaisiri K."/>
            <person name="Xia D."/>
            <person name="Armstrong S.D."/>
            <person name="Fang Y."/>
            <person name="Donnelly M.J."/>
            <person name="Kadowaki T."/>
            <person name="McGarry J.W."/>
            <person name="Darby A.C."/>
            <person name="Makepeace B.L."/>
        </authorList>
    </citation>
    <scope>NUCLEOTIDE SEQUENCE [LARGE SCALE GENOMIC DNA]</scope>
    <source>
        <strain evidence="6">UoL-UT</strain>
    </source>
</reference>
<dbReference type="NCBIfam" id="TIGR00231">
    <property type="entry name" value="small_GTP"/>
    <property type="match status" value="1"/>
</dbReference>
<organism evidence="6 7">
    <name type="scientific">Leptotrombidium deliense</name>
    <dbReference type="NCBI Taxonomy" id="299467"/>
    <lineage>
        <taxon>Eukaryota</taxon>
        <taxon>Metazoa</taxon>
        <taxon>Ecdysozoa</taxon>
        <taxon>Arthropoda</taxon>
        <taxon>Chelicerata</taxon>
        <taxon>Arachnida</taxon>
        <taxon>Acari</taxon>
        <taxon>Acariformes</taxon>
        <taxon>Trombidiformes</taxon>
        <taxon>Prostigmata</taxon>
        <taxon>Anystina</taxon>
        <taxon>Parasitengona</taxon>
        <taxon>Trombiculoidea</taxon>
        <taxon>Trombiculidae</taxon>
        <taxon>Leptotrombidium</taxon>
    </lineage>
</organism>
<dbReference type="SMART" id="SM00174">
    <property type="entry name" value="RHO"/>
    <property type="match status" value="1"/>
</dbReference>
<dbReference type="GO" id="GO:0005525">
    <property type="term" value="F:GTP binding"/>
    <property type="evidence" value="ECO:0007669"/>
    <property type="project" value="UniProtKB-KW"/>
</dbReference>
<dbReference type="PANTHER" id="PTHR47977">
    <property type="entry name" value="RAS-RELATED PROTEIN RAB"/>
    <property type="match status" value="1"/>
</dbReference>
<dbReference type="InterPro" id="IPR050227">
    <property type="entry name" value="Rab"/>
</dbReference>
<proteinExistence type="predicted"/>
<evidence type="ECO:0000256" key="3">
    <source>
        <dbReference type="ARBA" id="ARBA00022741"/>
    </source>
</evidence>
<keyword evidence="7" id="KW-1185">Reference proteome</keyword>
<keyword evidence="2" id="KW-0963">Cytoplasm</keyword>
<dbReference type="PROSITE" id="PS51420">
    <property type="entry name" value="RHO"/>
    <property type="match status" value="1"/>
</dbReference>
<evidence type="ECO:0000256" key="2">
    <source>
        <dbReference type="ARBA" id="ARBA00022490"/>
    </source>
</evidence>
<dbReference type="InterPro" id="IPR001806">
    <property type="entry name" value="Small_GTPase"/>
</dbReference>
<dbReference type="OrthoDB" id="9989112at2759"/>
<evidence type="ECO:0000256" key="4">
    <source>
        <dbReference type="ARBA" id="ARBA00023054"/>
    </source>
</evidence>
<dbReference type="PROSITE" id="PS51421">
    <property type="entry name" value="RAS"/>
    <property type="match status" value="1"/>
</dbReference>
<keyword evidence="4" id="KW-0175">Coiled coil</keyword>
<dbReference type="InterPro" id="IPR005225">
    <property type="entry name" value="Small_GTP-bd"/>
</dbReference>
<accession>A0A443SEV8</accession>
<dbReference type="SMART" id="SM00175">
    <property type="entry name" value="RAB"/>
    <property type="match status" value="1"/>
</dbReference>
<evidence type="ECO:0000256" key="5">
    <source>
        <dbReference type="ARBA" id="ARBA00023134"/>
    </source>
</evidence>
<dbReference type="STRING" id="299467.A0A443SEV8"/>
<dbReference type="VEuPathDB" id="VectorBase:LDEU005977"/>
<keyword evidence="3" id="KW-0547">Nucleotide-binding</keyword>
<dbReference type="FunFam" id="3.40.50.300:FF:001348">
    <property type="entry name" value="Ras and EF-hand domain-containing protein"/>
    <property type="match status" value="1"/>
</dbReference>
<dbReference type="GO" id="GO:0005737">
    <property type="term" value="C:cytoplasm"/>
    <property type="evidence" value="ECO:0007669"/>
    <property type="project" value="UniProtKB-SubCell"/>
</dbReference>
<dbReference type="SMART" id="SM00173">
    <property type="entry name" value="RAS"/>
    <property type="match status" value="1"/>
</dbReference>
<dbReference type="AlphaFoldDB" id="A0A443SEV8"/>
<dbReference type="InterPro" id="IPR027417">
    <property type="entry name" value="P-loop_NTPase"/>
</dbReference>
<keyword evidence="5" id="KW-0342">GTP-binding</keyword>
<dbReference type="EMBL" id="NCKV01003102">
    <property type="protein sequence ID" value="RWS26063.1"/>
    <property type="molecule type" value="Genomic_DNA"/>
</dbReference>
<dbReference type="SUPFAM" id="SSF52540">
    <property type="entry name" value="P-loop containing nucleoside triphosphate hydrolases"/>
    <property type="match status" value="1"/>
</dbReference>
<dbReference type="Proteomes" id="UP000288716">
    <property type="component" value="Unassembled WGS sequence"/>
</dbReference>
<dbReference type="PROSITE" id="PS51417">
    <property type="entry name" value="ARF"/>
    <property type="match status" value="1"/>
</dbReference>
<sequence>MLTNDESEVSSVKSESEILDATGPPERAYNVIFVGDASVGKTSFISRVVKNSFVNNLSATLGIDFHVRTLNIRGKNITLQLWDTAGQERYRTCRFRSLTKSYFRKADGIILMYDVTSEPSFLNVREWMNAIEDTSGKILPVVIVGNKTDLRDMDNDNDKCVKTSSGHRIAEQYKVKFYEASVKDGSNVLLTVGELTK</sequence>
<comment type="caution">
    <text evidence="6">The sequence shown here is derived from an EMBL/GenBank/DDBJ whole genome shotgun (WGS) entry which is preliminary data.</text>
</comment>
<name>A0A443SEV8_9ACAR</name>
<protein>
    <submittedName>
        <fullName evidence="6">Ras and EF-hand domain-containing protein-like isoform X3</fullName>
    </submittedName>
</protein>